<name>A0A1S4A8A8_TOBAC</name>
<dbReference type="PANTHER" id="PTHR33116:SF67">
    <property type="entry name" value="REVERSE TRANSCRIPTASE"/>
    <property type="match status" value="1"/>
</dbReference>
<dbReference type="STRING" id="4097.A0A1S4A8A8"/>
<protein>
    <recommendedName>
        <fullName evidence="1">Reverse transcriptase domain-containing protein</fullName>
    </recommendedName>
</protein>
<dbReference type="PROSITE" id="PS50878">
    <property type="entry name" value="RT_POL"/>
    <property type="match status" value="1"/>
</dbReference>
<proteinExistence type="predicted"/>
<accession>A0A1S4A8A8</accession>
<organism evidence="2">
    <name type="scientific">Nicotiana tabacum</name>
    <name type="common">Common tobacco</name>
    <dbReference type="NCBI Taxonomy" id="4097"/>
    <lineage>
        <taxon>Eukaryota</taxon>
        <taxon>Viridiplantae</taxon>
        <taxon>Streptophyta</taxon>
        <taxon>Embryophyta</taxon>
        <taxon>Tracheophyta</taxon>
        <taxon>Spermatophyta</taxon>
        <taxon>Magnoliopsida</taxon>
        <taxon>eudicotyledons</taxon>
        <taxon>Gunneridae</taxon>
        <taxon>Pentapetalae</taxon>
        <taxon>asterids</taxon>
        <taxon>lamiids</taxon>
        <taxon>Solanales</taxon>
        <taxon>Solanaceae</taxon>
        <taxon>Nicotianoideae</taxon>
        <taxon>Nicotianeae</taxon>
        <taxon>Nicotiana</taxon>
    </lineage>
</organism>
<dbReference type="PANTHER" id="PTHR33116">
    <property type="entry name" value="REVERSE TRANSCRIPTASE ZINC-BINDING DOMAIN-CONTAINING PROTEIN-RELATED-RELATED"/>
    <property type="match status" value="1"/>
</dbReference>
<dbReference type="AlphaFoldDB" id="A0A1S4A8A8"/>
<dbReference type="InterPro" id="IPR000477">
    <property type="entry name" value="RT_dom"/>
</dbReference>
<dbReference type="KEGG" id="nta:107794846"/>
<dbReference type="RefSeq" id="XP_016472870.1">
    <property type="nucleotide sequence ID" value="XM_016617384.1"/>
</dbReference>
<sequence length="226" mass="25998">MAKEAVEFFKAQFTEDNMLTAFDIIKLQAHPKESKVLGRSLDALFDDPNFIGFGMPKWSKNINYLSYADDTIIFSSSHYGAIQLIMNVLEDYEADFGQKVNKEKSSFYMHENSPPEEANTVHLIKTFQRHPFPFTYLGCTIFYSRRKKEFYKGITFKVQQRLHSWKGRILSFGGRVVLIAHIVWSNSANGRAKHWASWATLCLPKVEGGARFRSLHDVSKALFAKL</sequence>
<feature type="domain" description="Reverse transcriptase" evidence="1">
    <location>
        <begin position="1"/>
        <end position="141"/>
    </location>
</feature>
<gene>
    <name evidence="2" type="primary">LOC107794846</name>
</gene>
<dbReference type="SUPFAM" id="SSF56672">
    <property type="entry name" value="DNA/RNA polymerases"/>
    <property type="match status" value="1"/>
</dbReference>
<reference evidence="2" key="1">
    <citation type="submission" date="2025-08" db="UniProtKB">
        <authorList>
            <consortium name="RefSeq"/>
        </authorList>
    </citation>
    <scope>IDENTIFICATION</scope>
</reference>
<evidence type="ECO:0000259" key="1">
    <source>
        <dbReference type="PROSITE" id="PS50878"/>
    </source>
</evidence>
<dbReference type="PaxDb" id="4097-A0A1S4A8A8"/>
<dbReference type="InterPro" id="IPR043502">
    <property type="entry name" value="DNA/RNA_pol_sf"/>
</dbReference>
<dbReference type="OrthoDB" id="1298192at2759"/>
<dbReference type="OMA" id="WSKNINY"/>
<dbReference type="Pfam" id="PF00078">
    <property type="entry name" value="RVT_1"/>
    <property type="match status" value="1"/>
</dbReference>
<evidence type="ECO:0000313" key="2">
    <source>
        <dbReference type="RefSeq" id="XP_016472870.1"/>
    </source>
</evidence>